<keyword evidence="3 6" id="KW-0812">Transmembrane</keyword>
<name>A0A4U5PW55_POPAL</name>
<dbReference type="PANTHER" id="PTHR31621:SF6">
    <property type="entry name" value="PROTEIN DMP7"/>
    <property type="match status" value="1"/>
</dbReference>
<dbReference type="GO" id="GO:0005737">
    <property type="term" value="C:cytoplasm"/>
    <property type="evidence" value="ECO:0007669"/>
    <property type="project" value="UniProtKB-ARBA"/>
</dbReference>
<dbReference type="STRING" id="43335.A0A4U5PW55"/>
<evidence type="ECO:0008006" key="8">
    <source>
        <dbReference type="Google" id="ProtNLM"/>
    </source>
</evidence>
<feature type="transmembrane region" description="Helical" evidence="6">
    <location>
        <begin position="175"/>
        <end position="193"/>
    </location>
</feature>
<dbReference type="GO" id="GO:0010256">
    <property type="term" value="P:endomembrane system organization"/>
    <property type="evidence" value="ECO:0007669"/>
    <property type="project" value="TreeGrafter"/>
</dbReference>
<dbReference type="EMBL" id="RCHU01000560">
    <property type="protein sequence ID" value="TKS01674.1"/>
    <property type="molecule type" value="Genomic_DNA"/>
</dbReference>
<keyword evidence="4 6" id="KW-1133">Transmembrane helix</keyword>
<evidence type="ECO:0000256" key="4">
    <source>
        <dbReference type="ARBA" id="ARBA00022989"/>
    </source>
</evidence>
<comment type="subcellular location">
    <subcellularLocation>
        <location evidence="1">Membrane</location>
        <topology evidence="1">Multi-pass membrane protein</topology>
    </subcellularLocation>
</comment>
<feature type="transmembrane region" description="Helical" evidence="6">
    <location>
        <begin position="136"/>
        <end position="155"/>
    </location>
</feature>
<evidence type="ECO:0000256" key="3">
    <source>
        <dbReference type="ARBA" id="ARBA00022692"/>
    </source>
</evidence>
<dbReference type="AlphaFoldDB" id="A0A4U5PW55"/>
<gene>
    <name evidence="7" type="ORF">D5086_0000170920</name>
</gene>
<evidence type="ECO:0000256" key="2">
    <source>
        <dbReference type="ARBA" id="ARBA00008707"/>
    </source>
</evidence>
<evidence type="ECO:0000256" key="6">
    <source>
        <dbReference type="SAM" id="Phobius"/>
    </source>
</evidence>
<comment type="similarity">
    <text evidence="2">Belongs to the plant DMP1 protein family.</text>
</comment>
<evidence type="ECO:0000256" key="1">
    <source>
        <dbReference type="ARBA" id="ARBA00004141"/>
    </source>
</evidence>
<dbReference type="Pfam" id="PF05078">
    <property type="entry name" value="DUF679"/>
    <property type="match status" value="1"/>
</dbReference>
<dbReference type="InterPro" id="IPR007770">
    <property type="entry name" value="DMP"/>
</dbReference>
<sequence>MDIKVLVQEGAEIAEPFLENVLQKPEKTPGQKAMRKTFKGTAHLARLLPTGSVLTFQILSPILTHEGQCRSITSQTLTSGLLALCGLACFLLCFTDSFRDARGKVRYGMVTFRGLWIIDAPVELSPEEAAKYKLKFIDVLHAFMSILVFGAVSLFDKNVAKCFFPAPSDEAKDLLIVVPATIGVICSILFLAFPSKRHGIGCPLSRN</sequence>
<organism evidence="7">
    <name type="scientific">Populus alba</name>
    <name type="common">White poplar</name>
    <dbReference type="NCBI Taxonomy" id="43335"/>
    <lineage>
        <taxon>Eukaryota</taxon>
        <taxon>Viridiplantae</taxon>
        <taxon>Streptophyta</taxon>
        <taxon>Embryophyta</taxon>
        <taxon>Tracheophyta</taxon>
        <taxon>Spermatophyta</taxon>
        <taxon>Magnoliopsida</taxon>
        <taxon>eudicotyledons</taxon>
        <taxon>Gunneridae</taxon>
        <taxon>Pentapetalae</taxon>
        <taxon>rosids</taxon>
        <taxon>fabids</taxon>
        <taxon>Malpighiales</taxon>
        <taxon>Salicaceae</taxon>
        <taxon>Saliceae</taxon>
        <taxon>Populus</taxon>
    </lineage>
</organism>
<feature type="transmembrane region" description="Helical" evidence="6">
    <location>
        <begin position="44"/>
        <end position="64"/>
    </location>
</feature>
<reference evidence="7" key="1">
    <citation type="submission" date="2018-10" db="EMBL/GenBank/DDBJ databases">
        <title>Population genomic analysis revealed the cold adaptation of white poplar.</title>
        <authorList>
            <person name="Liu Y.-J."/>
        </authorList>
    </citation>
    <scope>NUCLEOTIDE SEQUENCE [LARGE SCALE GENOMIC DNA]</scope>
    <source>
        <strain evidence="7">PAL-ZL1</strain>
    </source>
</reference>
<accession>A0A4U5PW55</accession>
<feature type="transmembrane region" description="Helical" evidence="6">
    <location>
        <begin position="76"/>
        <end position="94"/>
    </location>
</feature>
<proteinExistence type="inferred from homology"/>
<evidence type="ECO:0000256" key="5">
    <source>
        <dbReference type="ARBA" id="ARBA00023136"/>
    </source>
</evidence>
<evidence type="ECO:0000313" key="7">
    <source>
        <dbReference type="EMBL" id="TKS01674.1"/>
    </source>
</evidence>
<dbReference type="PANTHER" id="PTHR31621">
    <property type="entry name" value="PROTEIN DMP3"/>
    <property type="match status" value="1"/>
</dbReference>
<protein>
    <recommendedName>
        <fullName evidence="8">DUF679 domain-containing protein</fullName>
    </recommendedName>
</protein>
<comment type="caution">
    <text evidence="7">The sequence shown here is derived from an EMBL/GenBank/DDBJ whole genome shotgun (WGS) entry which is preliminary data.</text>
</comment>
<dbReference type="GO" id="GO:0016020">
    <property type="term" value="C:membrane"/>
    <property type="evidence" value="ECO:0007669"/>
    <property type="project" value="UniProtKB-SubCell"/>
</dbReference>
<keyword evidence="5 6" id="KW-0472">Membrane</keyword>